<dbReference type="SMART" id="SM00220">
    <property type="entry name" value="S_TKc"/>
    <property type="match status" value="1"/>
</dbReference>
<evidence type="ECO:0000313" key="4">
    <source>
        <dbReference type="EMBL" id="KAG9456589.1"/>
    </source>
</evidence>
<dbReference type="GO" id="GO:0005524">
    <property type="term" value="F:ATP binding"/>
    <property type="evidence" value="ECO:0007669"/>
    <property type="project" value="UniProtKB-KW"/>
</dbReference>
<dbReference type="InterPro" id="IPR008271">
    <property type="entry name" value="Ser/Thr_kinase_AS"/>
</dbReference>
<evidence type="ECO:0000259" key="3">
    <source>
        <dbReference type="PROSITE" id="PS50011"/>
    </source>
</evidence>
<dbReference type="Pfam" id="PF00069">
    <property type="entry name" value="Pkinase"/>
    <property type="match status" value="1"/>
</dbReference>
<keyword evidence="1" id="KW-0547">Nucleotide-binding</keyword>
<dbReference type="GO" id="GO:0005886">
    <property type="term" value="C:plasma membrane"/>
    <property type="evidence" value="ECO:0007669"/>
    <property type="project" value="TreeGrafter"/>
</dbReference>
<dbReference type="PROSITE" id="PS00108">
    <property type="entry name" value="PROTEIN_KINASE_ST"/>
    <property type="match status" value="1"/>
</dbReference>
<dbReference type="GO" id="GO:0004674">
    <property type="term" value="F:protein serine/threonine kinase activity"/>
    <property type="evidence" value="ECO:0007669"/>
    <property type="project" value="TreeGrafter"/>
</dbReference>
<dbReference type="EMBL" id="JAINDJ010000002">
    <property type="protein sequence ID" value="KAG9456589.1"/>
    <property type="molecule type" value="Genomic_DNA"/>
</dbReference>
<evidence type="ECO:0000256" key="1">
    <source>
        <dbReference type="ARBA" id="ARBA00022741"/>
    </source>
</evidence>
<dbReference type="InterPro" id="IPR045274">
    <property type="entry name" value="WAK-like"/>
</dbReference>
<proteinExistence type="predicted"/>
<organism evidence="4 5">
    <name type="scientific">Aristolochia fimbriata</name>
    <name type="common">White veined hardy Dutchman's pipe vine</name>
    <dbReference type="NCBI Taxonomy" id="158543"/>
    <lineage>
        <taxon>Eukaryota</taxon>
        <taxon>Viridiplantae</taxon>
        <taxon>Streptophyta</taxon>
        <taxon>Embryophyta</taxon>
        <taxon>Tracheophyta</taxon>
        <taxon>Spermatophyta</taxon>
        <taxon>Magnoliopsida</taxon>
        <taxon>Magnoliidae</taxon>
        <taxon>Piperales</taxon>
        <taxon>Aristolochiaceae</taxon>
        <taxon>Aristolochia</taxon>
    </lineage>
</organism>
<dbReference type="InterPro" id="IPR011009">
    <property type="entry name" value="Kinase-like_dom_sf"/>
</dbReference>
<dbReference type="GO" id="GO:0007166">
    <property type="term" value="P:cell surface receptor signaling pathway"/>
    <property type="evidence" value="ECO:0007669"/>
    <property type="project" value="InterPro"/>
</dbReference>
<dbReference type="AlphaFoldDB" id="A0AAV7F7E8"/>
<dbReference type="PANTHER" id="PTHR27005">
    <property type="entry name" value="WALL-ASSOCIATED RECEPTOR KINASE-LIKE 21"/>
    <property type="match status" value="1"/>
</dbReference>
<keyword evidence="2" id="KW-0067">ATP-binding</keyword>
<comment type="caution">
    <text evidence="4">The sequence shown here is derived from an EMBL/GenBank/DDBJ whole genome shotgun (WGS) entry which is preliminary data.</text>
</comment>
<dbReference type="Proteomes" id="UP000825729">
    <property type="component" value="Unassembled WGS sequence"/>
</dbReference>
<accession>A0AAV7F7E8</accession>
<evidence type="ECO:0000313" key="5">
    <source>
        <dbReference type="Proteomes" id="UP000825729"/>
    </source>
</evidence>
<keyword evidence="5" id="KW-1185">Reference proteome</keyword>
<gene>
    <name evidence="4" type="ORF">H6P81_001097</name>
</gene>
<name>A0AAV7F7E8_ARIFI</name>
<dbReference type="PANTHER" id="PTHR27005:SF466">
    <property type="entry name" value="NON-FUNCTIONAL PSEUDOKINASE ZED1-LIKE"/>
    <property type="match status" value="1"/>
</dbReference>
<dbReference type="SUPFAM" id="SSF56112">
    <property type="entry name" value="Protein kinase-like (PK-like)"/>
    <property type="match status" value="1"/>
</dbReference>
<dbReference type="InterPro" id="IPR000719">
    <property type="entry name" value="Prot_kinase_dom"/>
</dbReference>
<feature type="domain" description="Protein kinase" evidence="3">
    <location>
        <begin position="10"/>
        <end position="297"/>
    </location>
</feature>
<sequence>MAQHQGDRLLQELISFSEGGVSYAYRGIYQGRPVIVKKPGKFGATDWRKDYMYNEFIVLSQISHKNIVKLLGCCYETEVVALVYEFCPNQSLHYHIHTVDPRHRLSWKHRLRIATEIADALSYLHTATSTPIIHRDVKPWNIFMDERLTAKIANFGLSISIPPGETQVDSDVIGPTKIYSSPEYFTSFQMTEKVDVYSYGVLLLELLKGKPPGVPITHKGRETALVEHFSSILRADSDNLTQVFDVFILEEGNVEQLVACAHLCFKCIRLRAEDRPTMKEVAKELRKMGRCSSYPNF</sequence>
<dbReference type="Gene3D" id="1.10.510.10">
    <property type="entry name" value="Transferase(Phosphotransferase) domain 1"/>
    <property type="match status" value="1"/>
</dbReference>
<evidence type="ECO:0000256" key="2">
    <source>
        <dbReference type="ARBA" id="ARBA00022840"/>
    </source>
</evidence>
<dbReference type="PROSITE" id="PS50011">
    <property type="entry name" value="PROTEIN_KINASE_DOM"/>
    <property type="match status" value="1"/>
</dbReference>
<dbReference type="Gene3D" id="3.30.200.20">
    <property type="entry name" value="Phosphorylase Kinase, domain 1"/>
    <property type="match status" value="1"/>
</dbReference>
<reference evidence="4 5" key="1">
    <citation type="submission" date="2021-07" db="EMBL/GenBank/DDBJ databases">
        <title>The Aristolochia fimbriata genome: insights into angiosperm evolution, floral development and chemical biosynthesis.</title>
        <authorList>
            <person name="Jiao Y."/>
        </authorList>
    </citation>
    <scope>NUCLEOTIDE SEQUENCE [LARGE SCALE GENOMIC DNA]</scope>
    <source>
        <strain evidence="4">IBCAS-2021</strain>
        <tissue evidence="4">Leaf</tissue>
    </source>
</reference>
<protein>
    <recommendedName>
        <fullName evidence="3">Protein kinase domain-containing protein</fullName>
    </recommendedName>
</protein>